<evidence type="ECO:0000313" key="14">
    <source>
        <dbReference type="Proteomes" id="UP000277582"/>
    </source>
</evidence>
<keyword evidence="14" id="KW-1185">Reference proteome</keyword>
<evidence type="ECO:0000256" key="11">
    <source>
        <dbReference type="HAMAP-Rule" id="MF_00024"/>
    </source>
</evidence>
<sequence>MEKILLFDSRLLSISLLLTIILDWIYPEHKGIMLKIHPVHTSYYLSLNLAKPYSSRWRGVAVWLFVVTVHIVPALFLMTISYKLSPILYIIISVVILKFSISLRLLLDICHQVLENVKHGDLDGARKYAQLIVRRDVYKLDEGRIISATLESLAESSVDGFISPLTYYSFLGPIGSLLQRIANTLDGSIGFKTPEFSKVGWFSAKADSLLNYIPARIAALLMVILAPTVGGSIKESFRVWRKWHNATESINAGHPMAAIAGVLRIRLEKVGHYIINMESRLPTSEDLAKGIRFMITVNFTYIMLIILPILLICL</sequence>
<comment type="caution">
    <text evidence="12">The sequence shown here is derived from an EMBL/GenBank/DDBJ whole genome shotgun (WGS) entry which is preliminary data.</text>
</comment>
<feature type="transmembrane region" description="Helical" evidence="11">
    <location>
        <begin position="87"/>
        <end position="107"/>
    </location>
</feature>
<evidence type="ECO:0000256" key="4">
    <source>
        <dbReference type="ARBA" id="ARBA00006263"/>
    </source>
</evidence>
<dbReference type="GO" id="GO:0009236">
    <property type="term" value="P:cobalamin biosynthetic process"/>
    <property type="evidence" value="ECO:0007669"/>
    <property type="project" value="UniProtKB-UniRule"/>
</dbReference>
<evidence type="ECO:0000256" key="7">
    <source>
        <dbReference type="ARBA" id="ARBA00022573"/>
    </source>
</evidence>
<evidence type="ECO:0000313" key="15">
    <source>
        <dbReference type="Proteomes" id="UP000316217"/>
    </source>
</evidence>
<dbReference type="PANTHER" id="PTHR34308:SF1">
    <property type="entry name" value="COBALAMIN BIOSYNTHESIS PROTEIN CBIB"/>
    <property type="match status" value="1"/>
</dbReference>
<dbReference type="GO" id="GO:0005886">
    <property type="term" value="C:plasma membrane"/>
    <property type="evidence" value="ECO:0007669"/>
    <property type="project" value="UniProtKB-SubCell"/>
</dbReference>
<dbReference type="NCBIfam" id="TIGR00380">
    <property type="entry name" value="cobal_cbiB"/>
    <property type="match status" value="1"/>
</dbReference>
<protein>
    <recommendedName>
        <fullName evidence="5 11">Probable cobalamin biosynthesis protein CobD</fullName>
    </recommendedName>
</protein>
<keyword evidence="10 11" id="KW-0472">Membrane</keyword>
<evidence type="ECO:0000256" key="2">
    <source>
        <dbReference type="ARBA" id="ARBA00004651"/>
    </source>
</evidence>
<accession>A0A429GGD6</accession>
<evidence type="ECO:0000256" key="1">
    <source>
        <dbReference type="ARBA" id="ARBA00003384"/>
    </source>
</evidence>
<dbReference type="Proteomes" id="UP000277582">
    <property type="component" value="Unassembled WGS sequence"/>
</dbReference>
<evidence type="ECO:0000256" key="3">
    <source>
        <dbReference type="ARBA" id="ARBA00004953"/>
    </source>
</evidence>
<evidence type="ECO:0000313" key="13">
    <source>
        <dbReference type="EMBL" id="RZN62155.1"/>
    </source>
</evidence>
<keyword evidence="8 11" id="KW-0812">Transmembrane</keyword>
<dbReference type="NCBIfam" id="NF002281">
    <property type="entry name" value="PRK01209.2-5"/>
    <property type="match status" value="1"/>
</dbReference>
<dbReference type="HAMAP" id="MF_00024">
    <property type="entry name" value="CobD_CbiB"/>
    <property type="match status" value="1"/>
</dbReference>
<feature type="transmembrane region" description="Helical" evidence="11">
    <location>
        <begin position="6"/>
        <end position="26"/>
    </location>
</feature>
<dbReference type="OrthoDB" id="46105at2157"/>
<dbReference type="Pfam" id="PF03186">
    <property type="entry name" value="CobD_Cbib"/>
    <property type="match status" value="1"/>
</dbReference>
<proteinExistence type="inferred from homology"/>
<evidence type="ECO:0000256" key="9">
    <source>
        <dbReference type="ARBA" id="ARBA00022989"/>
    </source>
</evidence>
<evidence type="ECO:0000256" key="5">
    <source>
        <dbReference type="ARBA" id="ARBA00016185"/>
    </source>
</evidence>
<evidence type="ECO:0000256" key="6">
    <source>
        <dbReference type="ARBA" id="ARBA00022475"/>
    </source>
</evidence>
<comment type="subcellular location">
    <subcellularLocation>
        <location evidence="2 11">Cell membrane</location>
        <topology evidence="2 11">Multi-pass membrane protein</topology>
    </subcellularLocation>
</comment>
<dbReference type="RefSeq" id="WP_125672249.1">
    <property type="nucleotide sequence ID" value="NZ_RCOS01000137.1"/>
</dbReference>
<dbReference type="GO" id="GO:0048472">
    <property type="term" value="F:threonine-phosphate decarboxylase activity"/>
    <property type="evidence" value="ECO:0007669"/>
    <property type="project" value="InterPro"/>
</dbReference>
<keyword evidence="6 11" id="KW-1003">Cell membrane</keyword>
<gene>
    <name evidence="11" type="primary">cobD</name>
    <name evidence="12" type="ORF">D6D85_12260</name>
    <name evidence="13" type="ORF">EF810_03415</name>
</gene>
<keyword evidence="7 11" id="KW-0169">Cobalamin biosynthesis</keyword>
<comment type="function">
    <text evidence="1 11">Converts cobyric acid to cobinamide by the addition of aminopropanol on the F carboxylic group.</text>
</comment>
<evidence type="ECO:0000256" key="10">
    <source>
        <dbReference type="ARBA" id="ARBA00023136"/>
    </source>
</evidence>
<keyword evidence="9 11" id="KW-1133">Transmembrane helix</keyword>
<evidence type="ECO:0000313" key="12">
    <source>
        <dbReference type="EMBL" id="RSN72814.1"/>
    </source>
</evidence>
<name>A0A429GGD6_9CREN</name>
<dbReference type="InterPro" id="IPR004485">
    <property type="entry name" value="Cobalamin_biosynth_CobD/CbiB"/>
</dbReference>
<feature type="transmembrane region" description="Helical" evidence="11">
    <location>
        <begin position="291"/>
        <end position="313"/>
    </location>
</feature>
<comment type="similarity">
    <text evidence="4 11">Belongs to the CobD/CbiB family.</text>
</comment>
<dbReference type="GO" id="GO:0015420">
    <property type="term" value="F:ABC-type vitamin B12 transporter activity"/>
    <property type="evidence" value="ECO:0007669"/>
    <property type="project" value="UniProtKB-UniRule"/>
</dbReference>
<feature type="transmembrane region" description="Helical" evidence="11">
    <location>
        <begin position="60"/>
        <end position="81"/>
    </location>
</feature>
<organism evidence="12 14">
    <name type="scientific">Candidatus Methanodesulfokora washburnensis</name>
    <dbReference type="NCBI Taxonomy" id="2478471"/>
    <lineage>
        <taxon>Archaea</taxon>
        <taxon>Thermoproteota</taxon>
        <taxon>Candidatus Korarchaeia</taxon>
        <taxon>Candidatus Korarchaeia incertae sedis</taxon>
        <taxon>Candidatus Methanodesulfokora</taxon>
    </lineage>
</organism>
<dbReference type="EMBL" id="RXII01000053">
    <property type="protein sequence ID" value="RZN62155.1"/>
    <property type="molecule type" value="Genomic_DNA"/>
</dbReference>
<comment type="pathway">
    <text evidence="3 11">Cofactor biosynthesis; adenosylcobalamin biosynthesis.</text>
</comment>
<feature type="transmembrane region" description="Helical" evidence="11">
    <location>
        <begin position="213"/>
        <end position="233"/>
    </location>
</feature>
<dbReference type="UniPathway" id="UPA00148"/>
<dbReference type="PANTHER" id="PTHR34308">
    <property type="entry name" value="COBALAMIN BIOSYNTHESIS PROTEIN CBIB"/>
    <property type="match status" value="1"/>
</dbReference>
<reference evidence="13 15" key="2">
    <citation type="journal article" date="2019" name="Nat. Microbiol.">
        <title>Wide diversity of methane and short-chain alkane metabolisms in uncultured archaea.</title>
        <authorList>
            <person name="Borrel G."/>
            <person name="Adam P.S."/>
            <person name="McKay L.J."/>
            <person name="Chen L.X."/>
            <person name="Sierra-Garcia I.N."/>
            <person name="Sieber C.M."/>
            <person name="Letourneur Q."/>
            <person name="Ghozlane A."/>
            <person name="Andersen G.L."/>
            <person name="Li W.J."/>
            <person name="Hallam S.J."/>
            <person name="Muyzer G."/>
            <person name="de Oliveira V.M."/>
            <person name="Inskeep W.P."/>
            <person name="Banfield J.F."/>
            <person name="Gribaldo S."/>
        </authorList>
    </citation>
    <scope>NUCLEOTIDE SEQUENCE [LARGE SCALE GENOMIC DNA]</scope>
    <source>
        <strain evidence="13">NM4</strain>
    </source>
</reference>
<dbReference type="EMBL" id="RCOS01000137">
    <property type="protein sequence ID" value="RSN72814.1"/>
    <property type="molecule type" value="Genomic_DNA"/>
</dbReference>
<evidence type="ECO:0000256" key="8">
    <source>
        <dbReference type="ARBA" id="ARBA00022692"/>
    </source>
</evidence>
<dbReference type="AlphaFoldDB" id="A0A429GGD6"/>
<reference evidence="12 14" key="1">
    <citation type="submission" date="2018-10" db="EMBL/GenBank/DDBJ databases">
        <title>Co-occurring genomic capacity for anaerobic methane metabolism and dissimilatory sulfite reduction discovered in the Korarchaeota.</title>
        <authorList>
            <person name="Mckay L.J."/>
            <person name="Dlakic M."/>
            <person name="Fields M.W."/>
            <person name="Delmont T.O."/>
            <person name="Eren A.M."/>
            <person name="Jay Z.J."/>
            <person name="Klingelsmith K.B."/>
            <person name="Rusch D.B."/>
            <person name="Inskeep W.P."/>
        </authorList>
    </citation>
    <scope>NUCLEOTIDE SEQUENCE [LARGE SCALE GENOMIC DNA]</scope>
    <source>
        <strain evidence="12 14">MDKW</strain>
    </source>
</reference>
<dbReference type="Proteomes" id="UP000316217">
    <property type="component" value="Unassembled WGS sequence"/>
</dbReference>